<comment type="caution">
    <text evidence="2">The sequence shown here is derived from an EMBL/GenBank/DDBJ whole genome shotgun (WGS) entry which is preliminary data.</text>
</comment>
<dbReference type="InterPro" id="IPR032710">
    <property type="entry name" value="NTF2-like_dom_sf"/>
</dbReference>
<dbReference type="SUPFAM" id="SSF54427">
    <property type="entry name" value="NTF2-like"/>
    <property type="match status" value="1"/>
</dbReference>
<dbReference type="InterPro" id="IPR027843">
    <property type="entry name" value="DUF4440"/>
</dbReference>
<organism evidence="2 3">
    <name type="scientific">Brachybacterium sacelli</name>
    <dbReference type="NCBI Taxonomy" id="173364"/>
    <lineage>
        <taxon>Bacteria</taxon>
        <taxon>Bacillati</taxon>
        <taxon>Actinomycetota</taxon>
        <taxon>Actinomycetes</taxon>
        <taxon>Micrococcales</taxon>
        <taxon>Dermabacteraceae</taxon>
        <taxon>Brachybacterium</taxon>
    </lineage>
</organism>
<name>A0ABS4X7E2_9MICO</name>
<evidence type="ECO:0000313" key="3">
    <source>
        <dbReference type="Proteomes" id="UP001519290"/>
    </source>
</evidence>
<accession>A0ABS4X7E2</accession>
<proteinExistence type="predicted"/>
<evidence type="ECO:0000259" key="1">
    <source>
        <dbReference type="Pfam" id="PF14534"/>
    </source>
</evidence>
<sequence length="126" mass="14587">MDLALKELLAREPLTHRLPAQAPRDTIADLLDPEFREVGASGEVYDRGLVIDVVEERYRDGTDPDDSRWRLQDPSIRQLGEDLYLLTYTLEFDGCVSRRVTLWRLQTPVWRALYHQGTRCSSRDAV</sequence>
<feature type="domain" description="DUF4440" evidence="1">
    <location>
        <begin position="25"/>
        <end position="107"/>
    </location>
</feature>
<dbReference type="RefSeq" id="WP_209904419.1">
    <property type="nucleotide sequence ID" value="NZ_BAAAJW010000022.1"/>
</dbReference>
<reference evidence="2 3" key="1">
    <citation type="submission" date="2021-03" db="EMBL/GenBank/DDBJ databases">
        <title>Sequencing the genomes of 1000 actinobacteria strains.</title>
        <authorList>
            <person name="Klenk H.-P."/>
        </authorList>
    </citation>
    <scope>NUCLEOTIDE SEQUENCE [LARGE SCALE GENOMIC DNA]</scope>
    <source>
        <strain evidence="2 3">DSM 14566</strain>
    </source>
</reference>
<dbReference type="Gene3D" id="3.10.450.50">
    <property type="match status" value="1"/>
</dbReference>
<dbReference type="Pfam" id="PF14534">
    <property type="entry name" value="DUF4440"/>
    <property type="match status" value="1"/>
</dbReference>
<dbReference type="EMBL" id="JAGIOD010000002">
    <property type="protein sequence ID" value="MBP2383634.1"/>
    <property type="molecule type" value="Genomic_DNA"/>
</dbReference>
<dbReference type="Proteomes" id="UP001519290">
    <property type="component" value="Unassembled WGS sequence"/>
</dbReference>
<keyword evidence="3" id="KW-1185">Reference proteome</keyword>
<protein>
    <recommendedName>
        <fullName evidence="1">DUF4440 domain-containing protein</fullName>
    </recommendedName>
</protein>
<evidence type="ECO:0000313" key="2">
    <source>
        <dbReference type="EMBL" id="MBP2383634.1"/>
    </source>
</evidence>
<gene>
    <name evidence="2" type="ORF">JOF43_003623</name>
</gene>